<dbReference type="InterPro" id="IPR029016">
    <property type="entry name" value="GAF-like_dom_sf"/>
</dbReference>
<dbReference type="PROSITE" id="PS50045">
    <property type="entry name" value="SIGMA54_INTERACT_4"/>
    <property type="match status" value="1"/>
</dbReference>
<dbReference type="CDD" id="cd00009">
    <property type="entry name" value="AAA"/>
    <property type="match status" value="1"/>
</dbReference>
<dbReference type="InterPro" id="IPR058031">
    <property type="entry name" value="AAA_lid_NorR"/>
</dbReference>
<dbReference type="GO" id="GO:0043565">
    <property type="term" value="F:sequence-specific DNA binding"/>
    <property type="evidence" value="ECO:0007669"/>
    <property type="project" value="InterPro"/>
</dbReference>
<dbReference type="InterPro" id="IPR009057">
    <property type="entry name" value="Homeodomain-like_sf"/>
</dbReference>
<dbReference type="Pfam" id="PF25601">
    <property type="entry name" value="AAA_lid_14"/>
    <property type="match status" value="1"/>
</dbReference>
<keyword evidence="9" id="KW-1185">Reference proteome</keyword>
<dbReference type="InterPro" id="IPR000014">
    <property type="entry name" value="PAS"/>
</dbReference>
<organism evidence="8 9">
    <name type="scientific">Cohnella faecalis</name>
    <dbReference type="NCBI Taxonomy" id="2315694"/>
    <lineage>
        <taxon>Bacteria</taxon>
        <taxon>Bacillati</taxon>
        <taxon>Bacillota</taxon>
        <taxon>Bacilli</taxon>
        <taxon>Bacillales</taxon>
        <taxon>Paenibacillaceae</taxon>
        <taxon>Cohnella</taxon>
    </lineage>
</organism>
<dbReference type="SUPFAM" id="SSF52540">
    <property type="entry name" value="P-loop containing nucleoside triphosphate hydrolases"/>
    <property type="match status" value="1"/>
</dbReference>
<dbReference type="InterPro" id="IPR002078">
    <property type="entry name" value="Sigma_54_int"/>
</dbReference>
<dbReference type="SMART" id="SM00382">
    <property type="entry name" value="AAA"/>
    <property type="match status" value="1"/>
</dbReference>
<dbReference type="FunFam" id="3.40.50.300:FF:000006">
    <property type="entry name" value="DNA-binding transcriptional regulator NtrC"/>
    <property type="match status" value="1"/>
</dbReference>
<proteinExistence type="predicted"/>
<protein>
    <submittedName>
        <fullName evidence="8">PAS domain-containing protein</fullName>
    </submittedName>
</protein>
<dbReference type="InterPro" id="IPR027417">
    <property type="entry name" value="P-loop_NTPase"/>
</dbReference>
<dbReference type="EMBL" id="QXJM01000040">
    <property type="protein sequence ID" value="RIE01600.1"/>
    <property type="molecule type" value="Genomic_DNA"/>
</dbReference>
<feature type="domain" description="PAS" evidence="7">
    <location>
        <begin position="153"/>
        <end position="204"/>
    </location>
</feature>
<dbReference type="Pfam" id="PF00989">
    <property type="entry name" value="PAS"/>
    <property type="match status" value="1"/>
</dbReference>
<evidence type="ECO:0000259" key="7">
    <source>
        <dbReference type="PROSITE" id="PS50112"/>
    </source>
</evidence>
<dbReference type="RefSeq" id="WP_119151853.1">
    <property type="nucleotide sequence ID" value="NZ_JBHSOV010000032.1"/>
</dbReference>
<dbReference type="OrthoDB" id="9771372at2"/>
<feature type="domain" description="Sigma-54 factor interaction" evidence="6">
    <location>
        <begin position="278"/>
        <end position="504"/>
    </location>
</feature>
<dbReference type="SUPFAM" id="SSF46689">
    <property type="entry name" value="Homeodomain-like"/>
    <property type="match status" value="1"/>
</dbReference>
<dbReference type="InterPro" id="IPR003593">
    <property type="entry name" value="AAA+_ATPase"/>
</dbReference>
<keyword evidence="2" id="KW-0067">ATP-binding</keyword>
<dbReference type="Proteomes" id="UP000266340">
    <property type="component" value="Unassembled WGS sequence"/>
</dbReference>
<sequence>MQLKSIQNSIQQVVVAIASALKIEVEVADRQLFRVAGTGAIKSNVWQEMRDEDYVYRRCMDTGEPVIIEAPGHHELCRPCLHFGKCPELGEVCCPIKVEDSTIGVIGLIALQPEQKERLFADLPANLSFLQQMAALIASKMIEHQYYQEQLLIKQKISTLIHYLDHGIVMIDREGRCDFINPAARKLLHLGEEDYPDSDLIAQFPKNLGTKSSGAGESIGQTLFLLTKNGYRQLYVNYHHLDAGKQEWNTVIVLQDPEQIATAASQITEGSALGFEEIIGKNQAIIGLKDLMRKTANSRSPILIHGESGTGKHFFAQSIHYFSERRDKPFITLNCAVLSEDALQRQLFGEPVRGTKHAAHGALERAGGGTLFLDDIAEMPLSAQLTLLRVLEERAIRKEDSAKPIPLELRLIAATDKNLEDLVAQGSFRQDLFYKLNVIPLFVPSLKDRREDILPLARYFLNKHARANSKTFRSMDDGFQKTLVSYHWPGNIRELSNVIEYAVNIESNQELTKASMPAYLRDIDYHSLDLLSDGDLNLRSMEKEAIRRAIIVVKERGESKDKASELLGIGRATLFRKLQEYGL</sequence>
<evidence type="ECO:0000256" key="5">
    <source>
        <dbReference type="ARBA" id="ARBA00023163"/>
    </source>
</evidence>
<dbReference type="InterPro" id="IPR002197">
    <property type="entry name" value="HTH_Fis"/>
</dbReference>
<dbReference type="Gene3D" id="3.30.450.20">
    <property type="entry name" value="PAS domain"/>
    <property type="match status" value="1"/>
</dbReference>
<evidence type="ECO:0000259" key="6">
    <source>
        <dbReference type="PROSITE" id="PS50045"/>
    </source>
</evidence>
<dbReference type="PANTHER" id="PTHR32071">
    <property type="entry name" value="TRANSCRIPTIONAL REGULATORY PROTEIN"/>
    <property type="match status" value="1"/>
</dbReference>
<dbReference type="Gene3D" id="3.30.450.40">
    <property type="match status" value="1"/>
</dbReference>
<reference evidence="8 9" key="1">
    <citation type="submission" date="2018-09" db="EMBL/GenBank/DDBJ databases">
        <title>Cohnella cavernae sp. nov., isolated from a karst cave.</title>
        <authorList>
            <person name="Zhu H."/>
        </authorList>
    </citation>
    <scope>NUCLEOTIDE SEQUENCE [LARGE SCALE GENOMIC DNA]</scope>
    <source>
        <strain evidence="8 9">K2E09-144</strain>
    </source>
</reference>
<gene>
    <name evidence="8" type="ORF">D3H35_24970</name>
</gene>
<dbReference type="PROSITE" id="PS00688">
    <property type="entry name" value="SIGMA54_INTERACT_3"/>
    <property type="match status" value="1"/>
</dbReference>
<keyword evidence="5" id="KW-0804">Transcription</keyword>
<evidence type="ECO:0000313" key="8">
    <source>
        <dbReference type="EMBL" id="RIE01600.1"/>
    </source>
</evidence>
<dbReference type="InterPro" id="IPR013767">
    <property type="entry name" value="PAS_fold"/>
</dbReference>
<dbReference type="InterPro" id="IPR003018">
    <property type="entry name" value="GAF"/>
</dbReference>
<accession>A0A398CGI5</accession>
<dbReference type="PANTHER" id="PTHR32071:SF57">
    <property type="entry name" value="C4-DICARBOXYLATE TRANSPORT TRANSCRIPTIONAL REGULATORY PROTEIN DCTD"/>
    <property type="match status" value="1"/>
</dbReference>
<dbReference type="SUPFAM" id="SSF55785">
    <property type="entry name" value="PYP-like sensor domain (PAS domain)"/>
    <property type="match status" value="1"/>
</dbReference>
<evidence type="ECO:0000256" key="3">
    <source>
        <dbReference type="ARBA" id="ARBA00023015"/>
    </source>
</evidence>
<comment type="caution">
    <text evidence="8">The sequence shown here is derived from an EMBL/GenBank/DDBJ whole genome shotgun (WGS) entry which is preliminary data.</text>
</comment>
<keyword evidence="4" id="KW-0238">DNA-binding</keyword>
<dbReference type="SUPFAM" id="SSF55781">
    <property type="entry name" value="GAF domain-like"/>
    <property type="match status" value="1"/>
</dbReference>
<name>A0A398CGI5_9BACL</name>
<dbReference type="InterPro" id="IPR025662">
    <property type="entry name" value="Sigma_54_int_dom_ATP-bd_1"/>
</dbReference>
<dbReference type="Pfam" id="PF01590">
    <property type="entry name" value="GAF"/>
    <property type="match status" value="1"/>
</dbReference>
<dbReference type="GO" id="GO:0005524">
    <property type="term" value="F:ATP binding"/>
    <property type="evidence" value="ECO:0007669"/>
    <property type="project" value="UniProtKB-KW"/>
</dbReference>
<dbReference type="AlphaFoldDB" id="A0A398CGI5"/>
<evidence type="ECO:0000256" key="2">
    <source>
        <dbReference type="ARBA" id="ARBA00022840"/>
    </source>
</evidence>
<dbReference type="Gene3D" id="1.10.10.60">
    <property type="entry name" value="Homeodomain-like"/>
    <property type="match status" value="1"/>
</dbReference>
<dbReference type="Gene3D" id="1.10.8.60">
    <property type="match status" value="1"/>
</dbReference>
<dbReference type="PROSITE" id="PS50112">
    <property type="entry name" value="PAS"/>
    <property type="match status" value="1"/>
</dbReference>
<dbReference type="InterPro" id="IPR035965">
    <property type="entry name" value="PAS-like_dom_sf"/>
</dbReference>
<dbReference type="InterPro" id="IPR025944">
    <property type="entry name" value="Sigma_54_int_dom_CS"/>
</dbReference>
<keyword evidence="1" id="KW-0547">Nucleotide-binding</keyword>
<evidence type="ECO:0000313" key="9">
    <source>
        <dbReference type="Proteomes" id="UP000266340"/>
    </source>
</evidence>
<dbReference type="Pfam" id="PF02954">
    <property type="entry name" value="HTH_8"/>
    <property type="match status" value="1"/>
</dbReference>
<evidence type="ECO:0000256" key="1">
    <source>
        <dbReference type="ARBA" id="ARBA00022741"/>
    </source>
</evidence>
<dbReference type="Pfam" id="PF00158">
    <property type="entry name" value="Sigma54_activat"/>
    <property type="match status" value="1"/>
</dbReference>
<dbReference type="PROSITE" id="PS00675">
    <property type="entry name" value="SIGMA54_INTERACT_1"/>
    <property type="match status" value="1"/>
</dbReference>
<dbReference type="GO" id="GO:0006355">
    <property type="term" value="P:regulation of DNA-templated transcription"/>
    <property type="evidence" value="ECO:0007669"/>
    <property type="project" value="InterPro"/>
</dbReference>
<evidence type="ECO:0000256" key="4">
    <source>
        <dbReference type="ARBA" id="ARBA00023125"/>
    </source>
</evidence>
<dbReference type="Gene3D" id="3.40.50.300">
    <property type="entry name" value="P-loop containing nucleotide triphosphate hydrolases"/>
    <property type="match status" value="1"/>
</dbReference>
<keyword evidence="3" id="KW-0805">Transcription regulation</keyword>